<dbReference type="AlphaFoldDB" id="A0A918KRU6"/>
<comment type="caution">
    <text evidence="2">The sequence shown here is derived from an EMBL/GenBank/DDBJ whole genome shotgun (WGS) entry which is preliminary data.</text>
</comment>
<organism evidence="2 3">
    <name type="scientific">Saccharospirillum salsuginis</name>
    <dbReference type="NCBI Taxonomy" id="418750"/>
    <lineage>
        <taxon>Bacteria</taxon>
        <taxon>Pseudomonadati</taxon>
        <taxon>Pseudomonadota</taxon>
        <taxon>Gammaproteobacteria</taxon>
        <taxon>Oceanospirillales</taxon>
        <taxon>Saccharospirillaceae</taxon>
        <taxon>Saccharospirillum</taxon>
    </lineage>
</organism>
<dbReference type="InterPro" id="IPR025495">
    <property type="entry name" value="DUF4386"/>
</dbReference>
<dbReference type="EMBL" id="BMXR01000017">
    <property type="protein sequence ID" value="GGX73533.1"/>
    <property type="molecule type" value="Genomic_DNA"/>
</dbReference>
<feature type="transmembrane region" description="Helical" evidence="1">
    <location>
        <begin position="174"/>
        <end position="197"/>
    </location>
</feature>
<feature type="transmembrane region" description="Helical" evidence="1">
    <location>
        <begin position="12"/>
        <end position="29"/>
    </location>
</feature>
<reference evidence="2" key="1">
    <citation type="journal article" date="2014" name="Int. J. Syst. Evol. Microbiol.">
        <title>Complete genome sequence of Corynebacterium casei LMG S-19264T (=DSM 44701T), isolated from a smear-ripened cheese.</title>
        <authorList>
            <consortium name="US DOE Joint Genome Institute (JGI-PGF)"/>
            <person name="Walter F."/>
            <person name="Albersmeier A."/>
            <person name="Kalinowski J."/>
            <person name="Ruckert C."/>
        </authorList>
    </citation>
    <scope>NUCLEOTIDE SEQUENCE</scope>
    <source>
        <strain evidence="2">KCTC 22169</strain>
    </source>
</reference>
<feature type="transmembrane region" description="Helical" evidence="1">
    <location>
        <begin position="148"/>
        <end position="167"/>
    </location>
</feature>
<keyword evidence="1" id="KW-1133">Transmembrane helix</keyword>
<proteinExistence type="predicted"/>
<dbReference type="RefSeq" id="WP_189613290.1">
    <property type="nucleotide sequence ID" value="NZ_BMXR01000017.1"/>
</dbReference>
<evidence type="ECO:0000256" key="1">
    <source>
        <dbReference type="SAM" id="Phobius"/>
    </source>
</evidence>
<evidence type="ECO:0000313" key="2">
    <source>
        <dbReference type="EMBL" id="GGX73533.1"/>
    </source>
</evidence>
<keyword evidence="3" id="KW-1185">Reference proteome</keyword>
<gene>
    <name evidence="2" type="ORF">GCM10007392_46230</name>
</gene>
<sequence length="239" mass="25883">MQPQSNPAYFHARLAGVLYLIIIVCAGFAEGGVRASLIVPGDAALTAEHILGSEFLYRLGFSLDLVAFLCDLGVSILFYVLLKPVNRTLALTAAMLRLLAHPAIASVNLINHYGALQILTNESLNAAFSAEQLQSIALLFTEFHTTGYLIAGAFFGMHCLLLGYLLVKSDLFPSLIGVFIGIAAVAYLLNSFGNFLMPEHRTFFDAIVVVPAVIAELSLGLWLLFKGVYNRRSVQVMSG</sequence>
<keyword evidence="1" id="KW-0812">Transmembrane</keyword>
<keyword evidence="1" id="KW-0472">Membrane</keyword>
<reference evidence="2" key="2">
    <citation type="submission" date="2020-09" db="EMBL/GenBank/DDBJ databases">
        <authorList>
            <person name="Sun Q."/>
            <person name="Kim S."/>
        </authorList>
    </citation>
    <scope>NUCLEOTIDE SEQUENCE</scope>
    <source>
        <strain evidence="2">KCTC 22169</strain>
    </source>
</reference>
<accession>A0A918KRU6</accession>
<feature type="transmembrane region" description="Helical" evidence="1">
    <location>
        <begin position="89"/>
        <end position="110"/>
    </location>
</feature>
<protein>
    <submittedName>
        <fullName evidence="2">DUF4386 domain-containing protein</fullName>
    </submittedName>
</protein>
<feature type="transmembrane region" description="Helical" evidence="1">
    <location>
        <begin position="61"/>
        <end position="82"/>
    </location>
</feature>
<dbReference type="Proteomes" id="UP000626148">
    <property type="component" value="Unassembled WGS sequence"/>
</dbReference>
<dbReference type="Pfam" id="PF14329">
    <property type="entry name" value="DUF4386"/>
    <property type="match status" value="1"/>
</dbReference>
<name>A0A918KRU6_9GAMM</name>
<feature type="transmembrane region" description="Helical" evidence="1">
    <location>
        <begin position="203"/>
        <end position="225"/>
    </location>
</feature>
<evidence type="ECO:0000313" key="3">
    <source>
        <dbReference type="Proteomes" id="UP000626148"/>
    </source>
</evidence>